<evidence type="ECO:0000256" key="5">
    <source>
        <dbReference type="SAM" id="SignalP"/>
    </source>
</evidence>
<evidence type="ECO:0000313" key="6">
    <source>
        <dbReference type="EMBL" id="CAI2373398.1"/>
    </source>
</evidence>
<evidence type="ECO:0000313" key="7">
    <source>
        <dbReference type="Proteomes" id="UP001295684"/>
    </source>
</evidence>
<keyword evidence="4" id="KW-0812">Transmembrane</keyword>
<dbReference type="InterPro" id="IPR011936">
    <property type="entry name" value="Myxo_disulph_rpt"/>
</dbReference>
<keyword evidence="4" id="KW-0472">Membrane</keyword>
<feature type="transmembrane region" description="Helical" evidence="4">
    <location>
        <begin position="592"/>
        <end position="614"/>
    </location>
</feature>
<keyword evidence="4" id="KW-1133">Transmembrane helix</keyword>
<dbReference type="AlphaFoldDB" id="A0AAD1XIL2"/>
<keyword evidence="2" id="KW-0677">Repeat</keyword>
<evidence type="ECO:0000256" key="3">
    <source>
        <dbReference type="ARBA" id="ARBA00023157"/>
    </source>
</evidence>
<organism evidence="6 7">
    <name type="scientific">Euplotes crassus</name>
    <dbReference type="NCBI Taxonomy" id="5936"/>
    <lineage>
        <taxon>Eukaryota</taxon>
        <taxon>Sar</taxon>
        <taxon>Alveolata</taxon>
        <taxon>Ciliophora</taxon>
        <taxon>Intramacronucleata</taxon>
        <taxon>Spirotrichea</taxon>
        <taxon>Hypotrichia</taxon>
        <taxon>Euplotida</taxon>
        <taxon>Euplotidae</taxon>
        <taxon>Moneuplotes</taxon>
    </lineage>
</organism>
<protein>
    <recommendedName>
        <fullName evidence="8">TRP C-terminal domain-containing protein</fullName>
    </recommendedName>
</protein>
<accession>A0AAD1XIL2</accession>
<feature type="transmembrane region" description="Helical" evidence="4">
    <location>
        <begin position="553"/>
        <end position="572"/>
    </location>
</feature>
<keyword evidence="3" id="KW-1015">Disulfide bond</keyword>
<dbReference type="PANTHER" id="PTHR39767:SF2">
    <property type="entry name" value="CHROMOSOME UNDETERMINED SCAFFOLD_1, WHOLE GENOME SHOTGUN SEQUENCE"/>
    <property type="match status" value="1"/>
</dbReference>
<feature type="transmembrane region" description="Helical" evidence="4">
    <location>
        <begin position="727"/>
        <end position="752"/>
    </location>
</feature>
<dbReference type="PANTHER" id="PTHR39767">
    <property type="entry name" value="CALCIUM/CALMODULIN-BINDING MEMBRANE PROTEIN PCM4-RELATED"/>
    <property type="match status" value="1"/>
</dbReference>
<dbReference type="NCBIfam" id="TIGR02232">
    <property type="entry name" value="myxo_disulf_rpt"/>
    <property type="match status" value="2"/>
</dbReference>
<dbReference type="EMBL" id="CAMPGE010014745">
    <property type="protein sequence ID" value="CAI2373398.1"/>
    <property type="molecule type" value="Genomic_DNA"/>
</dbReference>
<dbReference type="Proteomes" id="UP001295684">
    <property type="component" value="Unassembled WGS sequence"/>
</dbReference>
<sequence>MRTILYILYLIGIVAADRDDMGRPPICNTNVYNFTGLDNNTRVISQLCNGGRCPCNDINFTFPDSPDKKPSIINQGIYFTPGTYLNISSPYNLQYGRPFSFEMWIFGTTTIPDSKFGEQSNQTTYFVMEVQYLTGSRRRMTALPKVAAGYIENSGKFAMVFDTLALNSAKQAKKGWNKLAMTWMASNILGTVYHSLQDTNNAVDADGIFSIGSHNLIGCSENCGNTNFILHSLKLSSMEDLTITPLSFSFNPYSLQCGDGKMTRKSLEQCDDGDIDDDNGCDSACMIKPGYNCTGLELGKSICKPICGDGVIISPEICDDNNSENNDGCNSGCQVEEKYVCTNSTPKGLSICNKCKVKHCAQCDPMNYEKCVKCEMPFKLSSPTRCYSAKNLEISKGTQQMSSSSQAVSGVSAGATIGVSILNLSSVAAIWSIVNQLQLYLLLLLTKTPFPDNVRGMILSNQIFQFNLNFIPVKSLPKVSEFADWIDVEQENIYLETIGIESKASLLNNFGFAVWMVLLITLYPLVMTLKLCINYKNEKKCSFNYVMIKIVDLFNFIIYIRLILGGFQLLLVCSLSEAIDSDFSSLSQIVSLIFSYLVLIACISAIGMSFYIFYSKREFYDPDKYYKLGEFITGIQNSKFARLYPFMSLTRRTLFVGWLIIFSWFDCIYLSIGMLGVQIVYLVALAVIRPFDRLENNLIELVNEVIYTSMLSIMIACNREEEWSGSITSIFCGIILFNSLIITFIMIGALLVSLCKKCFSKKGTTQTPVQPVQDITMNIRNTRTTHRIESDTSGIRMMPSSNNPNMSKLFEEARKKTNLERRGDIDH</sequence>
<keyword evidence="1 5" id="KW-0732">Signal</keyword>
<feature type="signal peptide" evidence="5">
    <location>
        <begin position="1"/>
        <end position="16"/>
    </location>
</feature>
<evidence type="ECO:0008006" key="8">
    <source>
        <dbReference type="Google" id="ProtNLM"/>
    </source>
</evidence>
<feature type="transmembrane region" description="Helical" evidence="4">
    <location>
        <begin position="655"/>
        <end position="688"/>
    </location>
</feature>
<dbReference type="Pfam" id="PF13948">
    <property type="entry name" value="DUF4215"/>
    <property type="match status" value="1"/>
</dbReference>
<gene>
    <name evidence="6" type="ORF">ECRASSUSDP1_LOCUS14744</name>
</gene>
<keyword evidence="7" id="KW-1185">Reference proteome</keyword>
<reference evidence="6" key="1">
    <citation type="submission" date="2023-07" db="EMBL/GenBank/DDBJ databases">
        <authorList>
            <consortium name="AG Swart"/>
            <person name="Singh M."/>
            <person name="Singh A."/>
            <person name="Seah K."/>
            <person name="Emmerich C."/>
        </authorList>
    </citation>
    <scope>NUCLEOTIDE SEQUENCE</scope>
    <source>
        <strain evidence="6">DP1</strain>
    </source>
</reference>
<evidence type="ECO:0000256" key="2">
    <source>
        <dbReference type="ARBA" id="ARBA00022737"/>
    </source>
</evidence>
<name>A0AAD1XIL2_EUPCR</name>
<feature type="transmembrane region" description="Helical" evidence="4">
    <location>
        <begin position="512"/>
        <end position="533"/>
    </location>
</feature>
<feature type="chain" id="PRO_5042152076" description="TRP C-terminal domain-containing protein" evidence="5">
    <location>
        <begin position="17"/>
        <end position="827"/>
    </location>
</feature>
<evidence type="ECO:0000256" key="1">
    <source>
        <dbReference type="ARBA" id="ARBA00022729"/>
    </source>
</evidence>
<comment type="caution">
    <text evidence="6">The sequence shown here is derived from an EMBL/GenBank/DDBJ whole genome shotgun (WGS) entry which is preliminary data.</text>
</comment>
<proteinExistence type="predicted"/>
<evidence type="ECO:0000256" key="4">
    <source>
        <dbReference type="SAM" id="Phobius"/>
    </source>
</evidence>